<name>A0A8H4BHC2_MUCCL</name>
<dbReference type="EMBL" id="JAAECE010000004">
    <property type="protein sequence ID" value="KAF1802119.1"/>
    <property type="molecule type" value="Genomic_DNA"/>
</dbReference>
<gene>
    <name evidence="2" type="ORF">FB192DRAFT_1376347</name>
</gene>
<accession>A0A8H4BHC2</accession>
<organism evidence="2 3">
    <name type="scientific">Mucor circinelloides f. lusitanicus</name>
    <name type="common">Mucor racemosus var. lusitanicus</name>
    <dbReference type="NCBI Taxonomy" id="29924"/>
    <lineage>
        <taxon>Eukaryota</taxon>
        <taxon>Fungi</taxon>
        <taxon>Fungi incertae sedis</taxon>
        <taxon>Mucoromycota</taxon>
        <taxon>Mucoromycotina</taxon>
        <taxon>Mucoromycetes</taxon>
        <taxon>Mucorales</taxon>
        <taxon>Mucorineae</taxon>
        <taxon>Mucoraceae</taxon>
        <taxon>Mucor</taxon>
    </lineage>
</organism>
<feature type="region of interest" description="Disordered" evidence="1">
    <location>
        <begin position="226"/>
        <end position="245"/>
    </location>
</feature>
<reference evidence="2 3" key="1">
    <citation type="submission" date="2019-09" db="EMBL/GenBank/DDBJ databases">
        <authorList>
            <consortium name="DOE Joint Genome Institute"/>
            <person name="Mondo S.J."/>
            <person name="Navarro-Mendoza M.I."/>
            <person name="Perez-Arques C."/>
            <person name="Panchal S."/>
            <person name="Nicolas F.E."/>
            <person name="Ganguly P."/>
            <person name="Pangilinan J."/>
            <person name="Grigoriev I."/>
            <person name="Heitman J."/>
            <person name="Sanya K."/>
            <person name="Garre V."/>
        </authorList>
    </citation>
    <scope>NUCLEOTIDE SEQUENCE [LARGE SCALE GENOMIC DNA]</scope>
    <source>
        <strain evidence="2 3">MU402</strain>
    </source>
</reference>
<evidence type="ECO:0000313" key="2">
    <source>
        <dbReference type="EMBL" id="KAF1802119.1"/>
    </source>
</evidence>
<feature type="compositionally biased region" description="Low complexity" evidence="1">
    <location>
        <begin position="159"/>
        <end position="169"/>
    </location>
</feature>
<evidence type="ECO:0000313" key="3">
    <source>
        <dbReference type="Proteomes" id="UP000469890"/>
    </source>
</evidence>
<dbReference type="AlphaFoldDB" id="A0A8H4BHC2"/>
<proteinExistence type="predicted"/>
<comment type="caution">
    <text evidence="2">The sequence shown here is derived from an EMBL/GenBank/DDBJ whole genome shotgun (WGS) entry which is preliminary data.</text>
</comment>
<protein>
    <submittedName>
        <fullName evidence="2">Uncharacterized protein</fullName>
    </submittedName>
</protein>
<feature type="compositionally biased region" description="Low complexity" evidence="1">
    <location>
        <begin position="110"/>
        <end position="126"/>
    </location>
</feature>
<dbReference type="Proteomes" id="UP000469890">
    <property type="component" value="Unassembled WGS sequence"/>
</dbReference>
<sequence length="274" mass="31004">MSSKHTNSPSISETTRKVFFISNSSKKYPSTLFVPALITAKGLYPPSIVLLKALLNTNNISHPRNTMMPRKSYSVPIKLITMQEHSTSTVITKTTTTTTTTTMKAELPLQKSQSTPSSPTTASSESQPHELITVEKTVINTTKTSRKPMKHWVLKKKSTTANTSQQTSNLKADEDEEDEPMTKPMSLTEKRKRQAKRADQVKIWKVREEREAREARLVIRRQIVNGTNKKTTQPSSTSSTTNTIRKKKKRVKFNFDKNSVIELPSFHDNDLEDI</sequence>
<feature type="region of interest" description="Disordered" evidence="1">
    <location>
        <begin position="155"/>
        <end position="194"/>
    </location>
</feature>
<feature type="compositionally biased region" description="Low complexity" evidence="1">
    <location>
        <begin position="227"/>
        <end position="243"/>
    </location>
</feature>
<feature type="region of interest" description="Disordered" evidence="1">
    <location>
        <begin position="105"/>
        <end position="129"/>
    </location>
</feature>
<evidence type="ECO:0000256" key="1">
    <source>
        <dbReference type="SAM" id="MobiDB-lite"/>
    </source>
</evidence>